<reference evidence="4" key="1">
    <citation type="submission" date="2017-03" db="EMBL/GenBank/DDBJ databases">
        <title>Phytopthora megakarya and P. palmivora, two closely related causual agents of cacao black pod achieved similar genome size and gene model numbers by different mechanisms.</title>
        <authorList>
            <person name="Ali S."/>
            <person name="Shao J."/>
            <person name="Larry D.J."/>
            <person name="Kronmiller B."/>
            <person name="Shen D."/>
            <person name="Strem M.D."/>
            <person name="Melnick R.L."/>
            <person name="Guiltinan M.J."/>
            <person name="Tyler B.M."/>
            <person name="Meinhardt L.W."/>
            <person name="Bailey B.A."/>
        </authorList>
    </citation>
    <scope>NUCLEOTIDE SEQUENCE [LARGE SCALE GENOMIC DNA]</scope>
    <source>
        <strain evidence="4">zdho120</strain>
    </source>
</reference>
<feature type="coiled-coil region" evidence="1">
    <location>
        <begin position="207"/>
        <end position="234"/>
    </location>
</feature>
<feature type="compositionally biased region" description="Basic and acidic residues" evidence="2">
    <location>
        <begin position="313"/>
        <end position="327"/>
    </location>
</feature>
<dbReference type="EMBL" id="NBNE01004206">
    <property type="protein sequence ID" value="OWZ05899.1"/>
    <property type="molecule type" value="Genomic_DNA"/>
</dbReference>
<feature type="region of interest" description="Disordered" evidence="2">
    <location>
        <begin position="91"/>
        <end position="127"/>
    </location>
</feature>
<comment type="caution">
    <text evidence="3">The sequence shown here is derived from an EMBL/GenBank/DDBJ whole genome shotgun (WGS) entry which is preliminary data.</text>
</comment>
<name>A0A225VLL5_9STRA</name>
<evidence type="ECO:0000256" key="2">
    <source>
        <dbReference type="SAM" id="MobiDB-lite"/>
    </source>
</evidence>
<proteinExistence type="predicted"/>
<dbReference type="AlphaFoldDB" id="A0A225VLL5"/>
<feature type="region of interest" description="Disordered" evidence="2">
    <location>
        <begin position="313"/>
        <end position="398"/>
    </location>
</feature>
<evidence type="ECO:0000313" key="3">
    <source>
        <dbReference type="EMBL" id="OWZ05899.1"/>
    </source>
</evidence>
<accession>A0A225VLL5</accession>
<keyword evidence="1" id="KW-0175">Coiled coil</keyword>
<organism evidence="3 4">
    <name type="scientific">Phytophthora megakarya</name>
    <dbReference type="NCBI Taxonomy" id="4795"/>
    <lineage>
        <taxon>Eukaryota</taxon>
        <taxon>Sar</taxon>
        <taxon>Stramenopiles</taxon>
        <taxon>Oomycota</taxon>
        <taxon>Peronosporomycetes</taxon>
        <taxon>Peronosporales</taxon>
        <taxon>Peronosporaceae</taxon>
        <taxon>Phytophthora</taxon>
    </lineage>
</organism>
<dbReference type="Proteomes" id="UP000198211">
    <property type="component" value="Unassembled WGS sequence"/>
</dbReference>
<gene>
    <name evidence="3" type="ORF">PHMEG_00021926</name>
</gene>
<feature type="compositionally biased region" description="Polar residues" evidence="2">
    <location>
        <begin position="108"/>
        <end position="127"/>
    </location>
</feature>
<feature type="compositionally biased region" description="Low complexity" evidence="2">
    <location>
        <begin position="375"/>
        <end position="388"/>
    </location>
</feature>
<evidence type="ECO:0000256" key="1">
    <source>
        <dbReference type="SAM" id="Coils"/>
    </source>
</evidence>
<feature type="compositionally biased region" description="Basic and acidic residues" evidence="2">
    <location>
        <begin position="352"/>
        <end position="372"/>
    </location>
</feature>
<sequence>MWSMTGGATQHMQFAHALPAGMVFAAGGGVAHPESSLGVQVTEAVLPVSPMPANPDDVVMSESGRAVPTGRGHLGSTPTDEGQAQAMIPRASQSPATTLGNAGIRGPSRSTKSEMTSRSGRSRYSATSGAFQVAPNAMRSAQDMLARMKSKQDTTQAQLNQRVDQGFQAIQILAARPGAIKSVTVPKVEAPTAPVQVSTGPADAVSNETASHEVARALKAAETYEAEAEKAKESWTANLQNSLNDQWEFVMSAQMQLQATFVQHRHKFKVSVRQVYQRSGYAIKDGVAHSQNTSGDSAFAAQLQLTLPSVTETKYEKGDVQPKEEQGSRIAKTSGSRAKSRPTEAKSTGAARSEDKEPPEKELRKKPSRQDEDPSGSSSSGESTQVTPTVATLRDNGY</sequence>
<evidence type="ECO:0000313" key="4">
    <source>
        <dbReference type="Proteomes" id="UP000198211"/>
    </source>
</evidence>
<protein>
    <submittedName>
        <fullName evidence="3">Uncharacterized protein</fullName>
    </submittedName>
</protein>
<feature type="compositionally biased region" description="Polar residues" evidence="2">
    <location>
        <begin position="91"/>
        <end position="100"/>
    </location>
</feature>
<keyword evidence="4" id="KW-1185">Reference proteome</keyword>